<reference evidence="2" key="1">
    <citation type="submission" date="2021-01" db="EMBL/GenBank/DDBJ databases">
        <title>Whole genome shotgun sequence of Virgisporangium ochraceum NBRC 16418.</title>
        <authorList>
            <person name="Komaki H."/>
            <person name="Tamura T."/>
        </authorList>
    </citation>
    <scope>NUCLEOTIDE SEQUENCE</scope>
    <source>
        <strain evidence="2">NBRC 16418</strain>
    </source>
</reference>
<proteinExistence type="predicted"/>
<comment type="caution">
    <text evidence="2">The sequence shown here is derived from an EMBL/GenBank/DDBJ whole genome shotgun (WGS) entry which is preliminary data.</text>
</comment>
<dbReference type="RefSeq" id="WP_203935285.1">
    <property type="nucleotide sequence ID" value="NZ_BOPH01000165.1"/>
</dbReference>
<keyword evidence="1" id="KW-0812">Transmembrane</keyword>
<keyword evidence="3" id="KW-1185">Reference proteome</keyword>
<evidence type="ECO:0000256" key="1">
    <source>
        <dbReference type="SAM" id="Phobius"/>
    </source>
</evidence>
<keyword evidence="1" id="KW-1133">Transmembrane helix</keyword>
<dbReference type="AlphaFoldDB" id="A0A8J4EKM7"/>
<keyword evidence="1" id="KW-0472">Membrane</keyword>
<gene>
    <name evidence="2" type="ORF">Voc01_104390</name>
</gene>
<organism evidence="2 3">
    <name type="scientific">Virgisporangium ochraceum</name>
    <dbReference type="NCBI Taxonomy" id="65505"/>
    <lineage>
        <taxon>Bacteria</taxon>
        <taxon>Bacillati</taxon>
        <taxon>Actinomycetota</taxon>
        <taxon>Actinomycetes</taxon>
        <taxon>Micromonosporales</taxon>
        <taxon>Micromonosporaceae</taxon>
        <taxon>Virgisporangium</taxon>
    </lineage>
</organism>
<evidence type="ECO:0000313" key="2">
    <source>
        <dbReference type="EMBL" id="GIJ75522.1"/>
    </source>
</evidence>
<protein>
    <submittedName>
        <fullName evidence="2">Uncharacterized protein</fullName>
    </submittedName>
</protein>
<name>A0A8J4EKM7_9ACTN</name>
<feature type="transmembrane region" description="Helical" evidence="1">
    <location>
        <begin position="20"/>
        <end position="42"/>
    </location>
</feature>
<sequence>MPSIDLTTLPGSLVRPFVVAIAHLPILIIVMLLSPTWVCGAFRSRAHGAATLKLLCELRGWSSDVVAGSASRRPVTR</sequence>
<evidence type="ECO:0000313" key="3">
    <source>
        <dbReference type="Proteomes" id="UP000635606"/>
    </source>
</evidence>
<accession>A0A8J4EKM7</accession>
<dbReference type="Proteomes" id="UP000635606">
    <property type="component" value="Unassembled WGS sequence"/>
</dbReference>
<dbReference type="EMBL" id="BOPH01000165">
    <property type="protein sequence ID" value="GIJ75522.1"/>
    <property type="molecule type" value="Genomic_DNA"/>
</dbReference>